<evidence type="ECO:0000313" key="5">
    <source>
        <dbReference type="Proteomes" id="UP000596661"/>
    </source>
</evidence>
<organism evidence="4 5">
    <name type="scientific">Cannabis sativa</name>
    <name type="common">Hemp</name>
    <name type="synonym">Marijuana</name>
    <dbReference type="NCBI Taxonomy" id="3483"/>
    <lineage>
        <taxon>Eukaryota</taxon>
        <taxon>Viridiplantae</taxon>
        <taxon>Streptophyta</taxon>
        <taxon>Embryophyta</taxon>
        <taxon>Tracheophyta</taxon>
        <taxon>Spermatophyta</taxon>
        <taxon>Magnoliopsida</taxon>
        <taxon>eudicotyledons</taxon>
        <taxon>Gunneridae</taxon>
        <taxon>Pentapetalae</taxon>
        <taxon>rosids</taxon>
        <taxon>fabids</taxon>
        <taxon>Rosales</taxon>
        <taxon>Cannabaceae</taxon>
        <taxon>Cannabis</taxon>
    </lineage>
</organism>
<evidence type="ECO:0000256" key="1">
    <source>
        <dbReference type="ARBA" id="ARBA00023125"/>
    </source>
</evidence>
<dbReference type="PANTHER" id="PTHR46481">
    <property type="entry name" value="ZINC FINGER BED DOMAIN-CONTAINING PROTEIN 4"/>
    <property type="match status" value="1"/>
</dbReference>
<dbReference type="SUPFAM" id="SSF53098">
    <property type="entry name" value="Ribonuclease H-like"/>
    <property type="match status" value="1"/>
</dbReference>
<dbReference type="EMBL" id="UZAU01000266">
    <property type="status" value="NOT_ANNOTATED_CDS"/>
    <property type="molecule type" value="Genomic_DNA"/>
</dbReference>
<evidence type="ECO:0000259" key="2">
    <source>
        <dbReference type="Pfam" id="PF05699"/>
    </source>
</evidence>
<dbReference type="GO" id="GO:0046983">
    <property type="term" value="F:protein dimerization activity"/>
    <property type="evidence" value="ECO:0007669"/>
    <property type="project" value="InterPro"/>
</dbReference>
<dbReference type="InterPro" id="IPR025525">
    <property type="entry name" value="hAT-like_transposase_RNase-H"/>
</dbReference>
<dbReference type="Gramene" id="evm.model.03.774">
    <property type="protein sequence ID" value="cds.evm.model.03.774"/>
    <property type="gene ID" value="evm.TU.03.774"/>
</dbReference>
<evidence type="ECO:0000259" key="3">
    <source>
        <dbReference type="Pfam" id="PF14372"/>
    </source>
</evidence>
<name>A0A803PAC5_CANSA</name>
<proteinExistence type="predicted"/>
<dbReference type="EnsemblPlants" id="evm.model.03.774">
    <property type="protein sequence ID" value="cds.evm.model.03.774"/>
    <property type="gene ID" value="evm.TU.03.774"/>
</dbReference>
<dbReference type="Pfam" id="PF05699">
    <property type="entry name" value="Dimer_Tnp_hAT"/>
    <property type="match status" value="1"/>
</dbReference>
<evidence type="ECO:0008006" key="6">
    <source>
        <dbReference type="Google" id="ProtNLM"/>
    </source>
</evidence>
<keyword evidence="5" id="KW-1185">Reference proteome</keyword>
<accession>A0A803PAC5</accession>
<dbReference type="Pfam" id="PF14372">
    <property type="entry name" value="hAT-like_RNase-H"/>
    <property type="match status" value="1"/>
</dbReference>
<evidence type="ECO:0000313" key="4">
    <source>
        <dbReference type="EnsemblPlants" id="cds.evm.model.03.774"/>
    </source>
</evidence>
<feature type="domain" description="hAT-like transposase RNase-H fold" evidence="3">
    <location>
        <begin position="272"/>
        <end position="375"/>
    </location>
</feature>
<dbReference type="PANTHER" id="PTHR46481:SF8">
    <property type="entry name" value="ZINC FINGER BED DOMAIN-CONTAINING PROTEIN RICESLEEPER 1-LIKE"/>
    <property type="match status" value="1"/>
</dbReference>
<reference evidence="4" key="1">
    <citation type="submission" date="2018-11" db="EMBL/GenBank/DDBJ databases">
        <authorList>
            <person name="Grassa J C."/>
        </authorList>
    </citation>
    <scope>NUCLEOTIDE SEQUENCE [LARGE SCALE GENOMIC DNA]</scope>
</reference>
<dbReference type="OMA" id="EREPVWA"/>
<keyword evidence="1" id="KW-0238">DNA-binding</keyword>
<dbReference type="InterPro" id="IPR052035">
    <property type="entry name" value="ZnF_BED_domain_contain"/>
</dbReference>
<protein>
    <recommendedName>
        <fullName evidence="6">Transposase</fullName>
    </recommendedName>
</protein>
<sequence length="524" mass="59916">MNPKFDPPSRITIARDIYNVYLDKKKKLKSVMSRERVCLTTDTWTSIQNINYMCVTSHWIDGDWKLHKKIIGFFQVSNHIGDTIVNEMMGCLKDWGIWKVFTVTVDNASSNDAALQKLKKKFCEKKGGIVIGGDLLHMRCCCHIINLVVIDGLKDLNSSICSIRNAVRYVKSSPARLGKFKDCVKEENIQSKALLSLDVPTRWNSTYLMLEAALKFKKAFNRLEGDLYFTSYFDEPLNGKKIDGPPSELDWDNAIVFLKFLKTFYELTLKFSGSLYSTSNLYFLEICEVKQELNVLSKDSNNLLGNMAASMRRKFDKYWGDPEKMNVVLFLGVVLDPRYKLEYVVICFSMIYEETVAKNLLKSIENKLRRMFEEYNDIAPPPPSTRSIDEISQPMEIEASTLGAKRQILSTFMRQKAVKRGGSENNKIDRYLNEENDDLGDDFDILAWWKHNASRYKVLSRIARDVLASPISTVASESAFSTGGRILDPFRSSLSPKMVEALICSKNWLSSAGKPIVIQEYMDD</sequence>
<feature type="domain" description="HAT C-terminal dimerisation" evidence="2">
    <location>
        <begin position="428"/>
        <end position="509"/>
    </location>
</feature>
<dbReference type="InterPro" id="IPR008906">
    <property type="entry name" value="HATC_C_dom"/>
</dbReference>
<dbReference type="InterPro" id="IPR012337">
    <property type="entry name" value="RNaseH-like_sf"/>
</dbReference>
<dbReference type="GO" id="GO:0003677">
    <property type="term" value="F:DNA binding"/>
    <property type="evidence" value="ECO:0007669"/>
    <property type="project" value="UniProtKB-KW"/>
</dbReference>
<dbReference type="Proteomes" id="UP000596661">
    <property type="component" value="Chromosome 3"/>
</dbReference>
<reference evidence="4" key="2">
    <citation type="submission" date="2021-03" db="UniProtKB">
        <authorList>
            <consortium name="EnsemblPlants"/>
        </authorList>
    </citation>
    <scope>IDENTIFICATION</scope>
</reference>
<dbReference type="AlphaFoldDB" id="A0A803PAC5"/>